<proteinExistence type="predicted"/>
<dbReference type="GO" id="GO:0016020">
    <property type="term" value="C:membrane"/>
    <property type="evidence" value="ECO:0007669"/>
    <property type="project" value="GOC"/>
</dbReference>
<dbReference type="GO" id="GO:0008758">
    <property type="term" value="F:UDP-2,3-diacylglucosamine hydrolase activity"/>
    <property type="evidence" value="ECO:0007669"/>
    <property type="project" value="TreeGrafter"/>
</dbReference>
<dbReference type="Pfam" id="PF00149">
    <property type="entry name" value="Metallophos"/>
    <property type="match status" value="1"/>
</dbReference>
<keyword evidence="1" id="KW-0479">Metal-binding</keyword>
<dbReference type="RefSeq" id="WP_134357099.1">
    <property type="nucleotide sequence ID" value="NZ_CP038033.1"/>
</dbReference>
<sequence length="235" mass="25702">MRVAAIGDIHLDEHRRGTMQLLFSQISEQADVLVLAGDLTNHGTPAEAKVVVEELAGCQIPVVAVLGNHDYESNAADELRDILKSAHISLLDEESFIHGNIGFVGLKGFMGGFGRYILTPFGELDIKRFVQVTVDDALHLEGMLSNLETDRKIVVLHYAPIPDTVIGEPPEIFPFLGCSRLSHPIDNFQVDAVFHGHAHHGTPAAKTAAGVPVYNVAYPLMAKHFPDQPYRLVEV</sequence>
<evidence type="ECO:0000259" key="3">
    <source>
        <dbReference type="Pfam" id="PF00149"/>
    </source>
</evidence>
<dbReference type="InterPro" id="IPR029052">
    <property type="entry name" value="Metallo-depent_PP-like"/>
</dbReference>
<dbReference type="PANTHER" id="PTHR31302:SF31">
    <property type="entry name" value="PHOSPHODIESTERASE YAEI"/>
    <property type="match status" value="1"/>
</dbReference>
<dbReference type="EMBL" id="CP038033">
    <property type="protein sequence ID" value="QBQ54069.1"/>
    <property type="molecule type" value="Genomic_DNA"/>
</dbReference>
<dbReference type="GO" id="GO:0046872">
    <property type="term" value="F:metal ion binding"/>
    <property type="evidence" value="ECO:0007669"/>
    <property type="project" value="UniProtKB-KW"/>
</dbReference>
<evidence type="ECO:0000313" key="5">
    <source>
        <dbReference type="Proteomes" id="UP000294325"/>
    </source>
</evidence>
<dbReference type="PIRSF" id="PIRSF008292">
    <property type="entry name" value="UCP008292"/>
    <property type="match status" value="1"/>
</dbReference>
<protein>
    <submittedName>
        <fullName evidence="4">Metallophosphoesterase</fullName>
    </submittedName>
</protein>
<name>A0A4P7BXY4_9GAMM</name>
<gene>
    <name evidence="4" type="ORF">E3U44_05790</name>
</gene>
<organism evidence="4 5">
    <name type="scientific">Nitrosococcus wardiae</name>
    <dbReference type="NCBI Taxonomy" id="1814290"/>
    <lineage>
        <taxon>Bacteria</taxon>
        <taxon>Pseudomonadati</taxon>
        <taxon>Pseudomonadota</taxon>
        <taxon>Gammaproteobacteria</taxon>
        <taxon>Chromatiales</taxon>
        <taxon>Chromatiaceae</taxon>
        <taxon>Nitrosococcus</taxon>
    </lineage>
</organism>
<dbReference type="SUPFAM" id="SSF56300">
    <property type="entry name" value="Metallo-dependent phosphatases"/>
    <property type="match status" value="1"/>
</dbReference>
<evidence type="ECO:0000313" key="4">
    <source>
        <dbReference type="EMBL" id="QBQ54069.1"/>
    </source>
</evidence>
<dbReference type="OrthoDB" id="356681at2"/>
<dbReference type="InterPro" id="IPR051158">
    <property type="entry name" value="Metallophosphoesterase_sf"/>
</dbReference>
<dbReference type="Gene3D" id="3.60.21.10">
    <property type="match status" value="1"/>
</dbReference>
<evidence type="ECO:0000256" key="2">
    <source>
        <dbReference type="ARBA" id="ARBA00022801"/>
    </source>
</evidence>
<evidence type="ECO:0000256" key="1">
    <source>
        <dbReference type="ARBA" id="ARBA00022723"/>
    </source>
</evidence>
<dbReference type="InterPro" id="IPR016538">
    <property type="entry name" value="UCP008292"/>
</dbReference>
<dbReference type="KEGG" id="nwr:E3U44_05790"/>
<keyword evidence="5" id="KW-1185">Reference proteome</keyword>
<dbReference type="PANTHER" id="PTHR31302">
    <property type="entry name" value="TRANSMEMBRANE PROTEIN WITH METALLOPHOSPHOESTERASE DOMAIN-RELATED"/>
    <property type="match status" value="1"/>
</dbReference>
<dbReference type="GO" id="GO:0009245">
    <property type="term" value="P:lipid A biosynthetic process"/>
    <property type="evidence" value="ECO:0007669"/>
    <property type="project" value="TreeGrafter"/>
</dbReference>
<reference evidence="4 5" key="1">
    <citation type="submission" date="2019-03" db="EMBL/GenBank/DDBJ databases">
        <title>The genome sequence of Nitrosococcus wardiae strain D1FHST reveals the archetypal metabolic capacity of ammonia-oxidizing Gammaproteobacteria.</title>
        <authorList>
            <person name="Wang L."/>
            <person name="Lim C.K."/>
            <person name="Hanson T.E."/>
            <person name="Dang H."/>
            <person name="Klotz M.G."/>
        </authorList>
    </citation>
    <scope>NUCLEOTIDE SEQUENCE [LARGE SCALE GENOMIC DNA]</scope>
    <source>
        <strain evidence="4 5">D1FHS</strain>
    </source>
</reference>
<dbReference type="Proteomes" id="UP000294325">
    <property type="component" value="Chromosome"/>
</dbReference>
<dbReference type="AlphaFoldDB" id="A0A4P7BXY4"/>
<keyword evidence="2" id="KW-0378">Hydrolase</keyword>
<accession>A0A4P7BXY4</accession>
<feature type="domain" description="Calcineurin-like phosphoesterase" evidence="3">
    <location>
        <begin position="1"/>
        <end position="200"/>
    </location>
</feature>
<dbReference type="InterPro" id="IPR004843">
    <property type="entry name" value="Calcineurin-like_PHP"/>
</dbReference>